<evidence type="ECO:0000313" key="1">
    <source>
        <dbReference type="EMBL" id="GGN99302.1"/>
    </source>
</evidence>
<accession>A0ABQ2L157</accession>
<evidence type="ECO:0000313" key="2">
    <source>
        <dbReference type="Proteomes" id="UP000658127"/>
    </source>
</evidence>
<dbReference type="Proteomes" id="UP000658127">
    <property type="component" value="Unassembled WGS sequence"/>
</dbReference>
<gene>
    <name evidence="1" type="ORF">GCM10011610_67130</name>
</gene>
<protein>
    <recommendedName>
        <fullName evidence="3">DUF3558 domain-containing protein</fullName>
    </recommendedName>
</protein>
<organism evidence="1 2">
    <name type="scientific">Nocardia rhizosphaerihabitans</name>
    <dbReference type="NCBI Taxonomy" id="1691570"/>
    <lineage>
        <taxon>Bacteria</taxon>
        <taxon>Bacillati</taxon>
        <taxon>Actinomycetota</taxon>
        <taxon>Actinomycetes</taxon>
        <taxon>Mycobacteriales</taxon>
        <taxon>Nocardiaceae</taxon>
        <taxon>Nocardia</taxon>
    </lineage>
</organism>
<evidence type="ECO:0008006" key="3">
    <source>
        <dbReference type="Google" id="ProtNLM"/>
    </source>
</evidence>
<reference evidence="2" key="1">
    <citation type="journal article" date="2019" name="Int. J. Syst. Evol. Microbiol.">
        <title>The Global Catalogue of Microorganisms (GCM) 10K type strain sequencing project: providing services to taxonomists for standard genome sequencing and annotation.</title>
        <authorList>
            <consortium name="The Broad Institute Genomics Platform"/>
            <consortium name="The Broad Institute Genome Sequencing Center for Infectious Disease"/>
            <person name="Wu L."/>
            <person name="Ma J."/>
        </authorList>
    </citation>
    <scope>NUCLEOTIDE SEQUENCE [LARGE SCALE GENOMIC DNA]</scope>
    <source>
        <strain evidence="2">CGMCC 4.7329</strain>
    </source>
</reference>
<sequence>MACGETPVPVPRLSVGELVVLCTILLSLMSCARPESAMTPLRFDRAPISCAVALAPARAEIDQFADGLQSDRDRISTDPDPDLFENSSGVRCAAIFRGGSNAWDPLDDQTQRPTSRHLFVSIAVILPDDSYPDPETRAHSLFDRRRPHDATQVEGIGDAAYSVSTHSRYPGGIEGTIAASVEIRFRISNLIVDVDAGGINVHDSNEPAELPTDLARDAEAIATALASNIDAVMT</sequence>
<keyword evidence="2" id="KW-1185">Reference proteome</keyword>
<dbReference type="EMBL" id="BMNE01000013">
    <property type="protein sequence ID" value="GGN99302.1"/>
    <property type="molecule type" value="Genomic_DNA"/>
</dbReference>
<comment type="caution">
    <text evidence="1">The sequence shown here is derived from an EMBL/GenBank/DDBJ whole genome shotgun (WGS) entry which is preliminary data.</text>
</comment>
<name>A0ABQ2L157_9NOCA</name>
<proteinExistence type="predicted"/>